<name>A0ABQ6HWR2_9MICO</name>
<sequence length="189" mass="20617">MPTTTPEIRPAVPDDLADVARIYAHYVEHTLATFDTEPPTLETWHDKHAASVGAGWPFLVAMGPLADDDPEPQVLGFAYTSPYRPKAAYRYTVEETIYLDPAATRRGLGGRLLDAVLDAARDAGAREAIAVIADAVDPADPRGTVTRTPSSVLHERHGFRAAGRLEGVGRKHERWVAVTLYQRSLHPSA</sequence>
<dbReference type="PROSITE" id="PS51186">
    <property type="entry name" value="GNAT"/>
    <property type="match status" value="1"/>
</dbReference>
<dbReference type="PANTHER" id="PTHR43072:SF8">
    <property type="entry name" value="ACYLTRANSFERASE FABY-RELATED"/>
    <property type="match status" value="1"/>
</dbReference>
<evidence type="ECO:0000259" key="1">
    <source>
        <dbReference type="PROSITE" id="PS51186"/>
    </source>
</evidence>
<accession>A0ABQ6HWR2</accession>
<feature type="domain" description="N-acetyltransferase" evidence="1">
    <location>
        <begin position="6"/>
        <end position="181"/>
    </location>
</feature>
<dbReference type="PANTHER" id="PTHR43072">
    <property type="entry name" value="N-ACETYLTRANSFERASE"/>
    <property type="match status" value="1"/>
</dbReference>
<organism evidence="2 3">
    <name type="scientific">Luteimicrobium album</name>
    <dbReference type="NCBI Taxonomy" id="1054550"/>
    <lineage>
        <taxon>Bacteria</taxon>
        <taxon>Bacillati</taxon>
        <taxon>Actinomycetota</taxon>
        <taxon>Actinomycetes</taxon>
        <taxon>Micrococcales</taxon>
        <taxon>Luteimicrobium</taxon>
    </lineage>
</organism>
<dbReference type="Pfam" id="PF00583">
    <property type="entry name" value="Acetyltransf_1"/>
    <property type="match status" value="1"/>
</dbReference>
<dbReference type="InterPro" id="IPR000182">
    <property type="entry name" value="GNAT_dom"/>
</dbReference>
<evidence type="ECO:0000313" key="2">
    <source>
        <dbReference type="EMBL" id="GMA22827.1"/>
    </source>
</evidence>
<gene>
    <name evidence="2" type="primary">yncA</name>
    <name evidence="2" type="ORF">GCM10025864_05860</name>
</gene>
<reference evidence="3" key="1">
    <citation type="journal article" date="2019" name="Int. J. Syst. Evol. Microbiol.">
        <title>The Global Catalogue of Microorganisms (GCM) 10K type strain sequencing project: providing services to taxonomists for standard genome sequencing and annotation.</title>
        <authorList>
            <consortium name="The Broad Institute Genomics Platform"/>
            <consortium name="The Broad Institute Genome Sequencing Center for Infectious Disease"/>
            <person name="Wu L."/>
            <person name="Ma J."/>
        </authorList>
    </citation>
    <scope>NUCLEOTIDE SEQUENCE [LARGE SCALE GENOMIC DNA]</scope>
    <source>
        <strain evidence="3">NBRC 106348</strain>
    </source>
</reference>
<dbReference type="RefSeq" id="WP_284291990.1">
    <property type="nucleotide sequence ID" value="NZ_BSUK01000001.1"/>
</dbReference>
<dbReference type="EMBL" id="BSUK01000001">
    <property type="protein sequence ID" value="GMA22827.1"/>
    <property type="molecule type" value="Genomic_DNA"/>
</dbReference>
<comment type="caution">
    <text evidence="2">The sequence shown here is derived from an EMBL/GenBank/DDBJ whole genome shotgun (WGS) entry which is preliminary data.</text>
</comment>
<dbReference type="Gene3D" id="3.40.630.30">
    <property type="match status" value="1"/>
</dbReference>
<keyword evidence="3" id="KW-1185">Reference proteome</keyword>
<protein>
    <submittedName>
        <fullName evidence="2">N-acetyltransferase</fullName>
    </submittedName>
</protein>
<dbReference type="InterPro" id="IPR016181">
    <property type="entry name" value="Acyl_CoA_acyltransferase"/>
</dbReference>
<dbReference type="Proteomes" id="UP001157091">
    <property type="component" value="Unassembled WGS sequence"/>
</dbReference>
<dbReference type="CDD" id="cd04301">
    <property type="entry name" value="NAT_SF"/>
    <property type="match status" value="1"/>
</dbReference>
<dbReference type="SUPFAM" id="SSF55729">
    <property type="entry name" value="Acyl-CoA N-acyltransferases (Nat)"/>
    <property type="match status" value="1"/>
</dbReference>
<evidence type="ECO:0000313" key="3">
    <source>
        <dbReference type="Proteomes" id="UP001157091"/>
    </source>
</evidence>
<proteinExistence type="predicted"/>